<dbReference type="EMBL" id="JAUSRG010000001">
    <property type="protein sequence ID" value="MDP9903259.1"/>
    <property type="molecule type" value="Genomic_DNA"/>
</dbReference>
<dbReference type="RefSeq" id="WP_306958878.1">
    <property type="nucleotide sequence ID" value="NZ_JAUSRG010000001.1"/>
</dbReference>
<dbReference type="EMBL" id="JAUSTF010000002">
    <property type="protein sequence ID" value="MDQ0180088.1"/>
    <property type="molecule type" value="Genomic_DNA"/>
</dbReference>
<reference evidence="1 3" key="1">
    <citation type="submission" date="2023-07" db="EMBL/GenBank/DDBJ databases">
        <title>Sorghum-associated microbial communities from plants grown in Nebraska, USA.</title>
        <authorList>
            <person name="Schachtman D."/>
        </authorList>
    </citation>
    <scope>NUCLEOTIDE SEQUENCE</scope>
    <source>
        <strain evidence="1">DS1006</strain>
        <strain evidence="2 3">DS1016</strain>
    </source>
</reference>
<evidence type="ECO:0000313" key="1">
    <source>
        <dbReference type="EMBL" id="MDP9903259.1"/>
    </source>
</evidence>
<accession>A0AAW8D9D8</accession>
<keyword evidence="3" id="KW-1185">Reference proteome</keyword>
<comment type="caution">
    <text evidence="1">The sequence shown here is derived from an EMBL/GenBank/DDBJ whole genome shotgun (WGS) entry which is preliminary data.</text>
</comment>
<evidence type="ECO:0008006" key="5">
    <source>
        <dbReference type="Google" id="ProtNLM"/>
    </source>
</evidence>
<name>A0AAW8D9D8_9MICC</name>
<dbReference type="Proteomes" id="UP001230951">
    <property type="component" value="Unassembled WGS sequence"/>
</dbReference>
<dbReference type="AlphaFoldDB" id="A0AAW8D9D8"/>
<dbReference type="Proteomes" id="UP001242995">
    <property type="component" value="Unassembled WGS sequence"/>
</dbReference>
<protein>
    <recommendedName>
        <fullName evidence="5">DUF2188 domain-containing protein</fullName>
    </recommendedName>
</protein>
<evidence type="ECO:0000313" key="2">
    <source>
        <dbReference type="EMBL" id="MDQ0180088.1"/>
    </source>
</evidence>
<evidence type="ECO:0000313" key="3">
    <source>
        <dbReference type="Proteomes" id="UP001230951"/>
    </source>
</evidence>
<proteinExistence type="predicted"/>
<organism evidence="1 4">
    <name type="scientific">Arthrobacter bambusae</name>
    <dbReference type="NCBI Taxonomy" id="1338426"/>
    <lineage>
        <taxon>Bacteria</taxon>
        <taxon>Bacillati</taxon>
        <taxon>Actinomycetota</taxon>
        <taxon>Actinomycetes</taxon>
        <taxon>Micrococcales</taxon>
        <taxon>Micrococcaceae</taxon>
        <taxon>Arthrobacter</taxon>
    </lineage>
</organism>
<gene>
    <name evidence="1" type="ORF">J2S90_000199</name>
    <name evidence="2" type="ORF">J2S93_001504</name>
</gene>
<sequence>MKEQRAVDRETMRKSRNARFAEHGYKWVLRAPDGTIVTPAEAERAIDEQQWGEVDPGDFF</sequence>
<evidence type="ECO:0000313" key="4">
    <source>
        <dbReference type="Proteomes" id="UP001242995"/>
    </source>
</evidence>